<dbReference type="NCBIfam" id="TIGR01070">
    <property type="entry name" value="mutS1"/>
    <property type="match status" value="1"/>
</dbReference>
<organism evidence="12 13">
    <name type="scientific">Marinicella litoralis</name>
    <dbReference type="NCBI Taxonomy" id="644220"/>
    <lineage>
        <taxon>Bacteria</taxon>
        <taxon>Pseudomonadati</taxon>
        <taxon>Pseudomonadota</taxon>
        <taxon>Gammaproteobacteria</taxon>
        <taxon>Lysobacterales</taxon>
        <taxon>Marinicellaceae</taxon>
        <taxon>Marinicella</taxon>
    </lineage>
</organism>
<dbReference type="InterPro" id="IPR036187">
    <property type="entry name" value="DNA_mismatch_repair_MutS_sf"/>
</dbReference>
<dbReference type="Gene3D" id="3.40.1170.10">
    <property type="entry name" value="DNA repair protein MutS, domain I"/>
    <property type="match status" value="1"/>
</dbReference>
<dbReference type="PIRSF" id="PIRSF037677">
    <property type="entry name" value="DNA_mis_repair_Msh6"/>
    <property type="match status" value="1"/>
</dbReference>
<evidence type="ECO:0000256" key="1">
    <source>
        <dbReference type="ARBA" id="ARBA00006271"/>
    </source>
</evidence>
<dbReference type="RefSeq" id="WP_425462170.1">
    <property type="nucleotide sequence ID" value="NZ_NIHB01000003.1"/>
</dbReference>
<dbReference type="Pfam" id="PF05192">
    <property type="entry name" value="MutS_III"/>
    <property type="match status" value="1"/>
</dbReference>
<dbReference type="InterPro" id="IPR005748">
    <property type="entry name" value="DNA_mismatch_repair_MutS"/>
</dbReference>
<evidence type="ECO:0000256" key="3">
    <source>
        <dbReference type="ARBA" id="ARBA00022741"/>
    </source>
</evidence>
<evidence type="ECO:0000259" key="11">
    <source>
        <dbReference type="PROSITE" id="PS00486"/>
    </source>
</evidence>
<keyword evidence="6 9" id="KW-0238">DNA-binding</keyword>
<dbReference type="SUPFAM" id="SSF55271">
    <property type="entry name" value="DNA repair protein MutS, domain I"/>
    <property type="match status" value="1"/>
</dbReference>
<keyword evidence="4 9" id="KW-0227">DNA damage</keyword>
<dbReference type="GO" id="GO:0006298">
    <property type="term" value="P:mismatch repair"/>
    <property type="evidence" value="ECO:0007669"/>
    <property type="project" value="UniProtKB-UniRule"/>
</dbReference>
<keyword evidence="13" id="KW-1185">Reference proteome</keyword>
<dbReference type="SUPFAM" id="SSF53150">
    <property type="entry name" value="DNA repair protein MutS, domain II"/>
    <property type="match status" value="1"/>
</dbReference>
<dbReference type="InterPro" id="IPR017261">
    <property type="entry name" value="DNA_mismatch_repair_MutS/MSH"/>
</dbReference>
<dbReference type="PROSITE" id="PS00486">
    <property type="entry name" value="DNA_MISMATCH_REPAIR_2"/>
    <property type="match status" value="1"/>
</dbReference>
<keyword evidence="5 9" id="KW-0067">ATP-binding</keyword>
<dbReference type="InterPro" id="IPR027417">
    <property type="entry name" value="P-loop_NTPase"/>
</dbReference>
<feature type="binding site" evidence="9">
    <location>
        <begin position="622"/>
        <end position="629"/>
    </location>
    <ligand>
        <name>ATP</name>
        <dbReference type="ChEBI" id="CHEBI:30616"/>
    </ligand>
</feature>
<dbReference type="SUPFAM" id="SSF48334">
    <property type="entry name" value="DNA repair protein MutS, domain III"/>
    <property type="match status" value="1"/>
</dbReference>
<evidence type="ECO:0000313" key="13">
    <source>
        <dbReference type="Proteomes" id="UP000295724"/>
    </source>
</evidence>
<dbReference type="Pfam" id="PF01624">
    <property type="entry name" value="MutS_I"/>
    <property type="match status" value="1"/>
</dbReference>
<dbReference type="Pfam" id="PF05188">
    <property type="entry name" value="MutS_II"/>
    <property type="match status" value="1"/>
</dbReference>
<dbReference type="HAMAP" id="MF_00096">
    <property type="entry name" value="MutS"/>
    <property type="match status" value="1"/>
</dbReference>
<dbReference type="Gene3D" id="1.10.1420.10">
    <property type="match status" value="2"/>
</dbReference>
<evidence type="ECO:0000256" key="6">
    <source>
        <dbReference type="ARBA" id="ARBA00023125"/>
    </source>
</evidence>
<evidence type="ECO:0000256" key="7">
    <source>
        <dbReference type="ARBA" id="ARBA00023204"/>
    </source>
</evidence>
<dbReference type="GO" id="GO:0005829">
    <property type="term" value="C:cytosol"/>
    <property type="evidence" value="ECO:0007669"/>
    <property type="project" value="TreeGrafter"/>
</dbReference>
<dbReference type="Gene3D" id="3.40.50.300">
    <property type="entry name" value="P-loop containing nucleotide triphosphate hydrolases"/>
    <property type="match status" value="1"/>
</dbReference>
<proteinExistence type="inferred from homology"/>
<dbReference type="InterPro" id="IPR007695">
    <property type="entry name" value="DNA_mismatch_repair_MutS-lik_N"/>
</dbReference>
<dbReference type="InterPro" id="IPR007696">
    <property type="entry name" value="DNA_mismatch_repair_MutS_core"/>
</dbReference>
<dbReference type="Gene3D" id="3.30.420.110">
    <property type="entry name" value="MutS, connector domain"/>
    <property type="match status" value="1"/>
</dbReference>
<evidence type="ECO:0000313" key="12">
    <source>
        <dbReference type="EMBL" id="TDR18527.1"/>
    </source>
</evidence>
<dbReference type="SUPFAM" id="SSF52540">
    <property type="entry name" value="P-loop containing nucleoside triphosphate hydrolases"/>
    <property type="match status" value="1"/>
</dbReference>
<comment type="similarity">
    <text evidence="1 9 10">Belongs to the DNA mismatch repair MutS family.</text>
</comment>
<dbReference type="InterPro" id="IPR036678">
    <property type="entry name" value="MutS_con_dom_sf"/>
</dbReference>
<evidence type="ECO:0000256" key="2">
    <source>
        <dbReference type="ARBA" id="ARBA00021982"/>
    </source>
</evidence>
<protein>
    <recommendedName>
        <fullName evidence="2 9">DNA mismatch repair protein MutS</fullName>
    </recommendedName>
</protein>
<dbReference type="EMBL" id="SNZB01000005">
    <property type="protein sequence ID" value="TDR18527.1"/>
    <property type="molecule type" value="Genomic_DNA"/>
</dbReference>
<evidence type="ECO:0000256" key="10">
    <source>
        <dbReference type="RuleBase" id="RU003756"/>
    </source>
</evidence>
<name>A0A4R6XLP8_9GAMM</name>
<dbReference type="NCBIfam" id="NF003810">
    <property type="entry name" value="PRK05399.1"/>
    <property type="match status" value="1"/>
</dbReference>
<evidence type="ECO:0000256" key="4">
    <source>
        <dbReference type="ARBA" id="ARBA00022763"/>
    </source>
</evidence>
<dbReference type="Gene3D" id="6.10.140.430">
    <property type="match status" value="1"/>
</dbReference>
<feature type="domain" description="DNA mismatch repair proteins mutS family" evidence="11">
    <location>
        <begin position="696"/>
        <end position="712"/>
    </location>
</feature>
<comment type="caution">
    <text evidence="12">The sequence shown here is derived from an EMBL/GenBank/DDBJ whole genome shotgun (WGS) entry which is preliminary data.</text>
</comment>
<dbReference type="InterPro" id="IPR007860">
    <property type="entry name" value="DNA_mmatch_repair_MutS_con_dom"/>
</dbReference>
<dbReference type="FunFam" id="3.40.50.300:FF:000870">
    <property type="entry name" value="MutS protein homolog 4"/>
    <property type="match status" value="1"/>
</dbReference>
<dbReference type="GO" id="GO:0140664">
    <property type="term" value="F:ATP-dependent DNA damage sensor activity"/>
    <property type="evidence" value="ECO:0007669"/>
    <property type="project" value="InterPro"/>
</dbReference>
<reference evidence="12 13" key="1">
    <citation type="submission" date="2019-03" db="EMBL/GenBank/DDBJ databases">
        <title>Genomic Encyclopedia of Type Strains, Phase IV (KMG-IV): sequencing the most valuable type-strain genomes for metagenomic binning, comparative biology and taxonomic classification.</title>
        <authorList>
            <person name="Goeker M."/>
        </authorList>
    </citation>
    <scope>NUCLEOTIDE SEQUENCE [LARGE SCALE GENOMIC DNA]</scope>
    <source>
        <strain evidence="12 13">DSM 25488</strain>
    </source>
</reference>
<evidence type="ECO:0000256" key="9">
    <source>
        <dbReference type="HAMAP-Rule" id="MF_00096"/>
    </source>
</evidence>
<sequence>MCDLKFSKSPMAKTPQHTPMMQQFLKIKADYQDMLLFYRMGDFYELFFDDAIKAAKLLDITLTHRGKSNGDPIPMCGVPFHAADNYLAKIVKQGLSVAICEQTGDPATSKGPVKREVQRILTPGTVTEEALMDAHKENLLLSIHQNSRGFGVAYLALANGSFKVQQIDDFTTLEAQLIRLSPNEILLAENSELSQKLKHFNCIQRPAWDFDPESAQHAITKAYKTHDLSAFGINESDVFLPAAGALLQYINHTQKTDLYHLQHIQIEYLDQYLHIDAQSRKNLEIDYHPDGKDELTLCGFIDQCSTAMGSRKIRRWVKQPVRDRQILKNRLNSIESIMASALTHEIQNTLKGIADIERIVARISLLSARPRDLVALRESLAAVDQLQSNLKQIDEGHLTQLKSEINPHHEIHFLLVNAIKENPPVVIRDGGVIADGYDEKLDELRNISTDAGQYLLDFETEQQKATGISTLKVGYNRVHGYFIEVSKLQSENVPEHYIRRQTLKGVERYTTPELKQFEQKVLSSKEKSLAHEKELYEKLLKDFSSSISSLQALADAVSELDALTNLSERATTNHFCKPTLSNDLVIDIKQGRHPVVETIQDTPFEPNDLSLNTTEKMLIITGPNMGGKSTYMRQSAIIVLMASIGSYVPAQQATIGDIDRIFTRIGAGDDLTRGRSTFMVEMSETATILHNATANSLVLMDEIGRGTSTYDGLSLAHACALHLAQINQSFCLFATHYFEITELENQLKTVSNVHLNAVEHGERIVFLHTVKTGAANKSYGLQVAALAGLPAQALSNAKAYLNHLESQSKEQNPQQFNLFQEESIVDSKVENKLKAINPDELTAKQALDLIYQLKKMI</sequence>
<dbReference type="SMART" id="SM00533">
    <property type="entry name" value="MUTSd"/>
    <property type="match status" value="1"/>
</dbReference>
<evidence type="ECO:0000256" key="8">
    <source>
        <dbReference type="ARBA" id="ARBA00024647"/>
    </source>
</evidence>
<dbReference type="Proteomes" id="UP000295724">
    <property type="component" value="Unassembled WGS sequence"/>
</dbReference>
<dbReference type="InterPro" id="IPR016151">
    <property type="entry name" value="DNA_mismatch_repair_MutS_N"/>
</dbReference>
<keyword evidence="3 9" id="KW-0547">Nucleotide-binding</keyword>
<accession>A0A4R6XLP8</accession>
<dbReference type="SMART" id="SM00534">
    <property type="entry name" value="MUTSac"/>
    <property type="match status" value="1"/>
</dbReference>
<dbReference type="InterPro" id="IPR007861">
    <property type="entry name" value="DNA_mismatch_repair_MutS_clamp"/>
</dbReference>
<keyword evidence="7 9" id="KW-0234">DNA repair</keyword>
<dbReference type="PANTHER" id="PTHR11361:SF34">
    <property type="entry name" value="DNA MISMATCH REPAIR PROTEIN MSH1, MITOCHONDRIAL"/>
    <property type="match status" value="1"/>
</dbReference>
<dbReference type="Pfam" id="PF00488">
    <property type="entry name" value="MutS_V"/>
    <property type="match status" value="1"/>
</dbReference>
<dbReference type="Pfam" id="PF05190">
    <property type="entry name" value="MutS_IV"/>
    <property type="match status" value="1"/>
</dbReference>
<dbReference type="GO" id="GO:0005524">
    <property type="term" value="F:ATP binding"/>
    <property type="evidence" value="ECO:0007669"/>
    <property type="project" value="UniProtKB-UniRule"/>
</dbReference>
<gene>
    <name evidence="9" type="primary">mutS</name>
    <name evidence="12" type="ORF">C8D91_2447</name>
</gene>
<dbReference type="InterPro" id="IPR000432">
    <property type="entry name" value="DNA_mismatch_repair_MutS_C"/>
</dbReference>
<dbReference type="GO" id="GO:0003684">
    <property type="term" value="F:damaged DNA binding"/>
    <property type="evidence" value="ECO:0007669"/>
    <property type="project" value="UniProtKB-UniRule"/>
</dbReference>
<evidence type="ECO:0000256" key="5">
    <source>
        <dbReference type="ARBA" id="ARBA00022840"/>
    </source>
</evidence>
<dbReference type="InterPro" id="IPR045076">
    <property type="entry name" value="MutS"/>
</dbReference>
<comment type="function">
    <text evidence="8 9">This protein is involved in the repair of mismatches in DNA. It is possible that it carries out the mismatch recognition step. This protein has a weak ATPase activity.</text>
</comment>
<dbReference type="FunFam" id="3.40.1170.10:FF:000001">
    <property type="entry name" value="DNA mismatch repair protein MutS"/>
    <property type="match status" value="1"/>
</dbReference>
<dbReference type="FunFam" id="1.10.1420.10:FF:000002">
    <property type="entry name" value="DNA mismatch repair protein MutS"/>
    <property type="match status" value="1"/>
</dbReference>
<dbReference type="GO" id="GO:0030983">
    <property type="term" value="F:mismatched DNA binding"/>
    <property type="evidence" value="ECO:0007669"/>
    <property type="project" value="InterPro"/>
</dbReference>
<dbReference type="AlphaFoldDB" id="A0A4R6XLP8"/>
<dbReference type="PANTHER" id="PTHR11361">
    <property type="entry name" value="DNA MISMATCH REPAIR PROTEIN MUTS FAMILY MEMBER"/>
    <property type="match status" value="1"/>
</dbReference>